<evidence type="ECO:0000259" key="3">
    <source>
        <dbReference type="PROSITE" id="PS50837"/>
    </source>
</evidence>
<feature type="transmembrane region" description="Helical" evidence="2">
    <location>
        <begin position="672"/>
        <end position="693"/>
    </location>
</feature>
<evidence type="ECO:0000313" key="4">
    <source>
        <dbReference type="EMBL" id="RAK26064.1"/>
    </source>
</evidence>
<feature type="transmembrane region" description="Helical" evidence="2">
    <location>
        <begin position="713"/>
        <end position="740"/>
    </location>
</feature>
<dbReference type="Pfam" id="PF05729">
    <property type="entry name" value="NACHT"/>
    <property type="match status" value="1"/>
</dbReference>
<evidence type="ECO:0000256" key="2">
    <source>
        <dbReference type="SAM" id="Phobius"/>
    </source>
</evidence>
<feature type="transmembrane region" description="Helical" evidence="2">
    <location>
        <begin position="924"/>
        <end position="942"/>
    </location>
</feature>
<accession>A0A327Z0N6</accession>
<feature type="transmembrane region" description="Helical" evidence="2">
    <location>
        <begin position="954"/>
        <end position="973"/>
    </location>
</feature>
<dbReference type="PROSITE" id="PS50837">
    <property type="entry name" value="NACHT"/>
    <property type="match status" value="1"/>
</dbReference>
<dbReference type="RefSeq" id="WP_111654898.1">
    <property type="nucleotide sequence ID" value="NZ_JACHWI010000002.1"/>
</dbReference>
<feature type="transmembrane region" description="Helical" evidence="2">
    <location>
        <begin position="1019"/>
        <end position="1040"/>
    </location>
</feature>
<proteinExistence type="predicted"/>
<feature type="region of interest" description="Disordered" evidence="1">
    <location>
        <begin position="384"/>
        <end position="403"/>
    </location>
</feature>
<dbReference type="OrthoDB" id="419058at2"/>
<feature type="transmembrane region" description="Helical" evidence="2">
    <location>
        <begin position="479"/>
        <end position="503"/>
    </location>
</feature>
<dbReference type="Proteomes" id="UP000249341">
    <property type="component" value="Unassembled WGS sequence"/>
</dbReference>
<feature type="transmembrane region" description="Helical" evidence="2">
    <location>
        <begin position="7"/>
        <end position="26"/>
    </location>
</feature>
<keyword evidence="5" id="KW-1185">Reference proteome</keyword>
<feature type="transmembrane region" description="Helical" evidence="2">
    <location>
        <begin position="1060"/>
        <end position="1082"/>
    </location>
</feature>
<dbReference type="SUPFAM" id="SSF52540">
    <property type="entry name" value="P-loop containing nucleoside triphosphate hydrolases"/>
    <property type="match status" value="1"/>
</dbReference>
<feature type="transmembrane region" description="Helical" evidence="2">
    <location>
        <begin position="834"/>
        <end position="854"/>
    </location>
</feature>
<keyword evidence="2" id="KW-1133">Transmembrane helix</keyword>
<feature type="transmembrane region" description="Helical" evidence="2">
    <location>
        <begin position="798"/>
        <end position="822"/>
    </location>
</feature>
<feature type="transmembrane region" description="Helical" evidence="2">
    <location>
        <begin position="631"/>
        <end position="651"/>
    </location>
</feature>
<keyword evidence="2" id="KW-0812">Transmembrane</keyword>
<comment type="caution">
    <text evidence="4">The sequence shown here is derived from an EMBL/GenBank/DDBJ whole genome shotgun (WGS) entry which is preliminary data.</text>
</comment>
<dbReference type="EMBL" id="QLMJ01000029">
    <property type="protein sequence ID" value="RAK26064.1"/>
    <property type="molecule type" value="Genomic_DNA"/>
</dbReference>
<dbReference type="Gene3D" id="3.40.50.300">
    <property type="entry name" value="P-loop containing nucleotide triphosphate hydrolases"/>
    <property type="match status" value="1"/>
</dbReference>
<evidence type="ECO:0000313" key="5">
    <source>
        <dbReference type="Proteomes" id="UP000249341"/>
    </source>
</evidence>
<dbReference type="AlphaFoldDB" id="A0A327Z0N6"/>
<feature type="transmembrane region" description="Helical" evidence="2">
    <location>
        <begin position="509"/>
        <end position="528"/>
    </location>
</feature>
<keyword evidence="2" id="KW-0472">Membrane</keyword>
<protein>
    <submittedName>
        <fullName evidence="4">NACHT domain-containing protein</fullName>
    </submittedName>
</protein>
<feature type="domain" description="NACHT" evidence="3">
    <location>
        <begin position="175"/>
        <end position="301"/>
    </location>
</feature>
<feature type="transmembrane region" description="Helical" evidence="2">
    <location>
        <begin position="860"/>
        <end position="880"/>
    </location>
</feature>
<dbReference type="InterPro" id="IPR007111">
    <property type="entry name" value="NACHT_NTPase"/>
</dbReference>
<gene>
    <name evidence="4" type="ORF">B0I29_129100</name>
</gene>
<organism evidence="4 5">
    <name type="scientific">Actinoplanes lutulentus</name>
    <dbReference type="NCBI Taxonomy" id="1287878"/>
    <lineage>
        <taxon>Bacteria</taxon>
        <taxon>Bacillati</taxon>
        <taxon>Actinomycetota</taxon>
        <taxon>Actinomycetes</taxon>
        <taxon>Micromonosporales</taxon>
        <taxon>Micromonosporaceae</taxon>
        <taxon>Actinoplanes</taxon>
    </lineage>
</organism>
<feature type="transmembrane region" description="Helical" evidence="2">
    <location>
        <begin position="592"/>
        <end position="611"/>
    </location>
</feature>
<evidence type="ECO:0000256" key="1">
    <source>
        <dbReference type="SAM" id="MobiDB-lite"/>
    </source>
</evidence>
<feature type="transmembrane region" description="Helical" evidence="2">
    <location>
        <begin position="752"/>
        <end position="778"/>
    </location>
</feature>
<feature type="transmembrane region" description="Helical" evidence="2">
    <location>
        <begin position="46"/>
        <end position="70"/>
    </location>
</feature>
<reference evidence="4 5" key="1">
    <citation type="submission" date="2018-06" db="EMBL/GenBank/DDBJ databases">
        <title>Genomic Encyclopedia of Type Strains, Phase III (KMG-III): the genomes of soil and plant-associated and newly described type strains.</title>
        <authorList>
            <person name="Whitman W."/>
        </authorList>
    </citation>
    <scope>NUCLEOTIDE SEQUENCE [LARGE SCALE GENOMIC DNA]</scope>
    <source>
        <strain evidence="4 5">CGMCC 4.7090</strain>
    </source>
</reference>
<sequence length="1147" mass="121860">MSRGPRFVVGAVAGAVVTVLTLWASIEYYRWVHRPPDQTTQTYRGAMGQFDVGLVAAILAVITLIGVPYLRWLRARWKADEPGPTDLKQAADRLAGNVEAQWSAEVARWDLMDPELSVSWRAAPAELFEDWQKLLDNRSAVARWPGEPGTPAASADELAGRGDELLARWKKVPTGRLVLLGDPGSGKTMLLARLVLDLLGQRVDGGPVPVMVSVASWDPKRTTLIDWLAWRLTVDHAWLDRRVRGADEDTQSLAEVLLRARRIIVLLDGFDEIPKDVRGAVVARLGAAALPAGQPLILSSRIDEFRAAVEAQPSGHAKLFATAGVAMNPLEPDAVIAYLRDSAGSEPERWDGVAEKVGNRSPALSEALTTPLIAMLARTVYNPPRGAELDGPRPMRDPDELTRGRSAPEVRDYLFDTYVRESFRRVRHGKRRRRWNPEKAERWLQTLAVHLQRDEGGRPDFAWWRLRTPPREPEADGPLVVNAALALAVVTGTAVWLTLAFVFTSESRGFYTGFLTAVAAAATCVAIFRLTRSVAAGVRAGLATGLTAGFAAAVVADLASPPEVGVSFAIATGFAVGLSWPPYVPRRRLTGMAVRTGVAMTAAMTAAYVFLEFVDLDGVRQPDLLFVLDRTISMLPQGVPCGISAALVTALGPRLTRGLGDPAGQPVRQTRWPVAGLAVGGTVAAAIGSAFFLDRAWDIWDADQPGQWGDAALRAAVFGIDWGIAAGLIAGLGALLIAAIRNPGLLARRSTALYATLGAAVTASVVVGTLYLVGGGVIADDISWSGYSSEFAFSGEAAAPLSIAIASGLVVGLVTGLVVELARAWNGLAPANRFGGLGAGLLIGVVLGGTYWFTGSAWQGFQFGVTSGVATGIVVGFAAVLLRPVRAAAHRRRRAPSSRIVAGTVGTAFVTVLFGIVYGFTHGIAAGLGAVLITILMGRLDTEPLPARTLEPDGTGFVIAASAGVLALLVVGFNFDMRVGLLAAVLIAVCIGAAYGFHGEPHEQSSPESPARVLAQDRLVFVVAMAIVALVLPVAIAVIVDAMFDPGRASDVPYGIRATLIYGLIIGPIAAAGQAAWGRYLVVRCALALTGRLPWRLMTFLADAHIQHGVLRQSGAYYQFRHISLQRRLARVPPPPSPEPVTAPVTG</sequence>
<feature type="compositionally biased region" description="Basic and acidic residues" evidence="1">
    <location>
        <begin position="387"/>
        <end position="403"/>
    </location>
</feature>
<name>A0A327Z0N6_9ACTN</name>
<feature type="transmembrane region" description="Helical" evidence="2">
    <location>
        <begin position="979"/>
        <end position="998"/>
    </location>
</feature>
<feature type="transmembrane region" description="Helical" evidence="2">
    <location>
        <begin position="540"/>
        <end position="558"/>
    </location>
</feature>
<feature type="transmembrane region" description="Helical" evidence="2">
    <location>
        <begin position="564"/>
        <end position="580"/>
    </location>
</feature>
<dbReference type="InterPro" id="IPR027417">
    <property type="entry name" value="P-loop_NTPase"/>
</dbReference>